<comment type="caution">
    <text evidence="2">The sequence shown here is derived from an EMBL/GenBank/DDBJ whole genome shotgun (WGS) entry which is preliminary data.</text>
</comment>
<evidence type="ECO:0000313" key="2">
    <source>
        <dbReference type="EMBL" id="RUA22054.1"/>
    </source>
</evidence>
<gene>
    <name evidence="2" type="ORF">DSL92_07940</name>
</gene>
<dbReference type="EMBL" id="RXHI01000025">
    <property type="protein sequence ID" value="RUA22054.1"/>
    <property type="molecule type" value="Genomic_DNA"/>
</dbReference>
<protein>
    <submittedName>
        <fullName evidence="2">Uncharacterized protein</fullName>
    </submittedName>
</protein>
<feature type="region of interest" description="Disordered" evidence="1">
    <location>
        <begin position="1"/>
        <end position="132"/>
    </location>
</feature>
<accession>A0A432JGH9</accession>
<evidence type="ECO:0000256" key="1">
    <source>
        <dbReference type="SAM" id="MobiDB-lite"/>
    </source>
</evidence>
<sequence>MHWIGLAPLTYRDITARRPDQPRKLARGAGAKDSPPTPLEGPCSTGAPEPGAAASGTAQGGIPSLAHSPACSRPRDWRRRHSLDPQPGGRAGTQGVDGGWRRCRHRRSQKPANLVEQGSPRRWVATSDTPME</sequence>
<proteinExistence type="predicted"/>
<feature type="compositionally biased region" description="Basic and acidic residues" evidence="1">
    <location>
        <begin position="14"/>
        <end position="23"/>
    </location>
</feature>
<feature type="compositionally biased region" description="Gly residues" evidence="1">
    <location>
        <begin position="89"/>
        <end position="98"/>
    </location>
</feature>
<dbReference type="AlphaFoldDB" id="A0A432JGH9"/>
<name>A0A432JGH9_9GAMM</name>
<organism evidence="2">
    <name type="scientific">Billgrantia gudaonensis</name>
    <dbReference type="NCBI Taxonomy" id="376427"/>
    <lineage>
        <taxon>Bacteria</taxon>
        <taxon>Pseudomonadati</taxon>
        <taxon>Pseudomonadota</taxon>
        <taxon>Gammaproteobacteria</taxon>
        <taxon>Oceanospirillales</taxon>
        <taxon>Halomonadaceae</taxon>
        <taxon>Billgrantia</taxon>
    </lineage>
</organism>
<reference evidence="2" key="1">
    <citation type="submission" date="2018-12" db="EMBL/GenBank/DDBJ databases">
        <authorList>
            <person name="Jadhav K."/>
            <person name="Kushwaha B."/>
            <person name="Jadhav I."/>
        </authorList>
    </citation>
    <scope>NUCLEOTIDE SEQUENCE [LARGE SCALE GENOMIC DNA]</scope>
    <source>
        <strain evidence="2">SBS 10</strain>
    </source>
</reference>